<dbReference type="Pfam" id="PF00314">
    <property type="entry name" value="Thaumatin"/>
    <property type="match status" value="1"/>
</dbReference>
<name>A0A7J7CTS7_TRIWF</name>
<sequence>MMITDDDHESCLTFWPHVECNGAGAIPPASLVEFTLAPDNGKDFFDLSLVDGFNLPLTITPQGGSGPNCTTTRCQGDVNSVCPSELAIKGSGGDVIACKSACLALNEPQYCCTGSFGSPDTCKPSNSSNIFKGMCPQAYSYAYEDRTSTFTCSGGANYDIVFCE</sequence>
<dbReference type="EMBL" id="JAAARO010000013">
    <property type="protein sequence ID" value="KAF5737512.1"/>
    <property type="molecule type" value="Genomic_DNA"/>
</dbReference>
<dbReference type="SUPFAM" id="SSF49870">
    <property type="entry name" value="Osmotin, thaumatin-like protein"/>
    <property type="match status" value="1"/>
</dbReference>
<comment type="similarity">
    <text evidence="1">Belongs to the thaumatin family.</text>
</comment>
<reference evidence="3 4" key="1">
    <citation type="journal article" date="2020" name="Nat. Commun.">
        <title>Genome of Tripterygium wilfordii and identification of cytochrome P450 involved in triptolide biosynthesis.</title>
        <authorList>
            <person name="Tu L."/>
            <person name="Su P."/>
            <person name="Zhang Z."/>
            <person name="Gao L."/>
            <person name="Wang J."/>
            <person name="Hu T."/>
            <person name="Zhou J."/>
            <person name="Zhang Y."/>
            <person name="Zhao Y."/>
            <person name="Liu Y."/>
            <person name="Song Y."/>
            <person name="Tong Y."/>
            <person name="Lu Y."/>
            <person name="Yang J."/>
            <person name="Xu C."/>
            <person name="Jia M."/>
            <person name="Peters R.J."/>
            <person name="Huang L."/>
            <person name="Gao W."/>
        </authorList>
    </citation>
    <scope>NUCLEOTIDE SEQUENCE [LARGE SCALE GENOMIC DNA]</scope>
    <source>
        <strain evidence="4">cv. XIE 37</strain>
        <tissue evidence="3">Leaf</tissue>
    </source>
</reference>
<feature type="disulfide bond" evidence="2">
    <location>
        <begin position="102"/>
        <end position="111"/>
    </location>
</feature>
<dbReference type="InParanoid" id="A0A7J7CTS7"/>
<dbReference type="Gene3D" id="2.60.110.10">
    <property type="entry name" value="Thaumatin"/>
    <property type="match status" value="1"/>
</dbReference>
<feature type="disulfide bond" evidence="2">
    <location>
        <begin position="69"/>
        <end position="152"/>
    </location>
</feature>
<dbReference type="InterPro" id="IPR001938">
    <property type="entry name" value="Thaumatin"/>
</dbReference>
<dbReference type="PIRSF" id="PIRSF002703">
    <property type="entry name" value="Thaumatin"/>
    <property type="match status" value="1"/>
</dbReference>
<keyword evidence="2" id="KW-1015">Disulfide bond</keyword>
<dbReference type="InterPro" id="IPR037176">
    <property type="entry name" value="Osmotin/thaumatin-like_sf"/>
</dbReference>
<feature type="disulfide bond" evidence="2">
    <location>
        <begin position="74"/>
        <end position="135"/>
    </location>
</feature>
<protein>
    <submittedName>
        <fullName evidence="3">Thaumatin-like protein 1a</fullName>
    </submittedName>
</protein>
<organism evidence="3 4">
    <name type="scientific">Tripterygium wilfordii</name>
    <name type="common">Thunder God vine</name>
    <dbReference type="NCBI Taxonomy" id="458696"/>
    <lineage>
        <taxon>Eukaryota</taxon>
        <taxon>Viridiplantae</taxon>
        <taxon>Streptophyta</taxon>
        <taxon>Embryophyta</taxon>
        <taxon>Tracheophyta</taxon>
        <taxon>Spermatophyta</taxon>
        <taxon>Magnoliopsida</taxon>
        <taxon>eudicotyledons</taxon>
        <taxon>Gunneridae</taxon>
        <taxon>Pentapetalae</taxon>
        <taxon>rosids</taxon>
        <taxon>fabids</taxon>
        <taxon>Celastrales</taxon>
        <taxon>Celastraceae</taxon>
        <taxon>Tripterygium</taxon>
    </lineage>
</organism>
<evidence type="ECO:0000313" key="3">
    <source>
        <dbReference type="EMBL" id="KAF5737512.1"/>
    </source>
</evidence>
<feature type="disulfide bond" evidence="2">
    <location>
        <begin position="82"/>
        <end position="98"/>
    </location>
</feature>
<dbReference type="PANTHER" id="PTHR31048">
    <property type="entry name" value="OS03G0233200 PROTEIN"/>
    <property type="match status" value="1"/>
</dbReference>
<accession>A0A7J7CTS7</accession>
<comment type="caution">
    <text evidence="3">The sequence shown here is derived from an EMBL/GenBank/DDBJ whole genome shotgun (WGS) entry which is preliminary data.</text>
</comment>
<dbReference type="SMART" id="SM00205">
    <property type="entry name" value="THN"/>
    <property type="match status" value="1"/>
</dbReference>
<feature type="disulfide bond" evidence="2">
    <location>
        <begin position="112"/>
        <end position="122"/>
    </location>
</feature>
<dbReference type="Proteomes" id="UP000593562">
    <property type="component" value="Unassembled WGS sequence"/>
</dbReference>
<evidence type="ECO:0000256" key="1">
    <source>
        <dbReference type="ARBA" id="ARBA00010607"/>
    </source>
</evidence>
<dbReference type="PROSITE" id="PS51367">
    <property type="entry name" value="THAUMATIN_2"/>
    <property type="match status" value="1"/>
</dbReference>
<proteinExistence type="inferred from homology"/>
<gene>
    <name evidence="3" type="ORF">HS088_TW13G00396</name>
</gene>
<evidence type="ECO:0000256" key="2">
    <source>
        <dbReference type="PIRSR" id="PIRSR002703-1"/>
    </source>
</evidence>
<dbReference type="FunFam" id="2.60.110.10:FF:000004">
    <property type="entry name" value="THAUMATIN-LIKE PROTEIN 1"/>
    <property type="match status" value="1"/>
</dbReference>
<keyword evidence="4" id="KW-1185">Reference proteome</keyword>
<evidence type="ECO:0000313" key="4">
    <source>
        <dbReference type="Proteomes" id="UP000593562"/>
    </source>
</evidence>
<dbReference type="AlphaFoldDB" id="A0A7J7CTS7"/>